<reference evidence="1" key="1">
    <citation type="submission" date="2020-05" db="UniProtKB">
        <authorList>
            <consortium name="EnsemblMetazoa"/>
        </authorList>
    </citation>
    <scope>IDENTIFICATION</scope>
    <source>
        <strain evidence="1">FUMOZ</strain>
    </source>
</reference>
<dbReference type="VEuPathDB" id="VectorBase:AFUN019534"/>
<sequence>MQTISYPLLNCEHTTLIRWWASYARDTSGDTLDHWVTARTVRIIADPFANVEMQPLWTAHFTSTTSFAHIVTATIAVGQKHWLLWIACRTCGICFTVQWTGVAAIVQRLGIDCRWNRFGLLLSHCCTHHNRDEKDDLFHRYCFCCCYVVCQQSFTY</sequence>
<accession>A0A4Y0BL04</accession>
<protein>
    <submittedName>
        <fullName evidence="1">Uncharacterized protein</fullName>
    </submittedName>
</protein>
<name>A0A4Y0BL04_ANOFN</name>
<dbReference type="AlphaFoldDB" id="A0A4Y0BL04"/>
<proteinExistence type="predicted"/>
<evidence type="ECO:0000313" key="1">
    <source>
        <dbReference type="EnsemblMetazoa" id="AFUN019534-PA"/>
    </source>
</evidence>
<organism evidence="1">
    <name type="scientific">Anopheles funestus</name>
    <name type="common">African malaria mosquito</name>
    <dbReference type="NCBI Taxonomy" id="62324"/>
    <lineage>
        <taxon>Eukaryota</taxon>
        <taxon>Metazoa</taxon>
        <taxon>Ecdysozoa</taxon>
        <taxon>Arthropoda</taxon>
        <taxon>Hexapoda</taxon>
        <taxon>Insecta</taxon>
        <taxon>Pterygota</taxon>
        <taxon>Neoptera</taxon>
        <taxon>Endopterygota</taxon>
        <taxon>Diptera</taxon>
        <taxon>Nematocera</taxon>
        <taxon>Culicoidea</taxon>
        <taxon>Culicidae</taxon>
        <taxon>Anophelinae</taxon>
        <taxon>Anopheles</taxon>
    </lineage>
</organism>
<dbReference type="EnsemblMetazoa" id="AFUN019534-RA">
    <property type="protein sequence ID" value="AFUN019534-PA"/>
    <property type="gene ID" value="AFUN019534"/>
</dbReference>